<dbReference type="InterPro" id="IPR003293">
    <property type="entry name" value="Nudix_hydrolase6-like"/>
</dbReference>
<dbReference type="EMBL" id="CAXAMN010004558">
    <property type="protein sequence ID" value="CAK9010014.1"/>
    <property type="molecule type" value="Genomic_DNA"/>
</dbReference>
<dbReference type="Pfam" id="PF00293">
    <property type="entry name" value="NUDIX"/>
    <property type="match status" value="1"/>
</dbReference>
<dbReference type="PANTHER" id="PTHR13994">
    <property type="entry name" value="NUDIX HYDROLASE RELATED"/>
    <property type="match status" value="1"/>
</dbReference>
<dbReference type="InterPro" id="IPR000086">
    <property type="entry name" value="NUDIX_hydrolase_dom"/>
</dbReference>
<proteinExistence type="predicted"/>
<keyword evidence="2" id="KW-1185">Reference proteome</keyword>
<protein>
    <submittedName>
        <fullName evidence="1">Uncharacterized protein</fullName>
    </submittedName>
</protein>
<dbReference type="SUPFAM" id="SSF55811">
    <property type="entry name" value="Nudix"/>
    <property type="match status" value="1"/>
</dbReference>
<dbReference type="SUPFAM" id="SSF142433">
    <property type="entry name" value="CinA-like"/>
    <property type="match status" value="1"/>
</dbReference>
<dbReference type="PRINTS" id="PR00502">
    <property type="entry name" value="NUDIXFAMILY"/>
</dbReference>
<evidence type="ECO:0000313" key="2">
    <source>
        <dbReference type="Proteomes" id="UP001642484"/>
    </source>
</evidence>
<organism evidence="1 2">
    <name type="scientific">Durusdinium trenchii</name>
    <dbReference type="NCBI Taxonomy" id="1381693"/>
    <lineage>
        <taxon>Eukaryota</taxon>
        <taxon>Sar</taxon>
        <taxon>Alveolata</taxon>
        <taxon>Dinophyceae</taxon>
        <taxon>Suessiales</taxon>
        <taxon>Symbiodiniaceae</taxon>
        <taxon>Durusdinium</taxon>
    </lineage>
</organism>
<dbReference type="PRINTS" id="PR01356">
    <property type="entry name" value="GFGPROTEIN"/>
</dbReference>
<dbReference type="InterPro" id="IPR040618">
    <property type="entry name" value="Pre-Nudix"/>
</dbReference>
<sequence length="585" mass="63630">MHPNLFRTAVLNSSERLPLTELGQEAATALKAAAQSVCVFESTTAGLVQAALQAAPGASAFTTCGAVTYSKQKAWAVLGPETLSAPRPANGEAYKESKRTWTQTIAKLKRREVGATWCLCESGACGPSFTFPEISKGFTAIFVSGPVERGVFVESSHNDREANMWGFAKLALDLLAECVNEAKGQETCQEPEDRLLVAREDRYGGVELLARPGPVGIFDAELRQGIKEWKEAGKRGLWLKIPTEAAACVGPAVAQGFRFHHAREEYAMLTQWLESSPSPLPKYGFTQVGVGGVVLNSQGEVLMVQEKVSPLPQFQGSWKLPGGLADPGEDFAETVLREVQEETGITGDLVGLVSLQHSHGYRFGQDDLYVLVKLKAKNESIRIDPAELSDARWMSEEEIKTLVADSTDASRSLDGKAACGKLWVEVIHFGSPQLQYNIFMHLRLFSGLCDAVLTEGTNPRDRWHDLARKANCVSDRVEKREVTTCRSRHPGGLGTIVQVLRALADAVEATPAERRPLAEKVPDTQVSAKIDTKPEESKKTFLKKMVSASTLWPQVLKALPPRSPAAPSRIVAVPAARTNSAPFDI</sequence>
<reference evidence="1 2" key="1">
    <citation type="submission" date="2024-02" db="EMBL/GenBank/DDBJ databases">
        <authorList>
            <person name="Chen Y."/>
            <person name="Shah S."/>
            <person name="Dougan E. K."/>
            <person name="Thang M."/>
            <person name="Chan C."/>
        </authorList>
    </citation>
    <scope>NUCLEOTIDE SEQUENCE [LARGE SCALE GENOMIC DNA]</scope>
</reference>
<dbReference type="InterPro" id="IPR036653">
    <property type="entry name" value="CinA-like_C"/>
</dbReference>
<comment type="caution">
    <text evidence="1">The sequence shown here is derived from an EMBL/GenBank/DDBJ whole genome shotgun (WGS) entry which is preliminary data.</text>
</comment>
<evidence type="ECO:0000313" key="1">
    <source>
        <dbReference type="EMBL" id="CAK9010014.1"/>
    </source>
</evidence>
<dbReference type="InterPro" id="IPR015797">
    <property type="entry name" value="NUDIX_hydrolase-like_dom_sf"/>
</dbReference>
<dbReference type="PROSITE" id="PS51462">
    <property type="entry name" value="NUDIX"/>
    <property type="match status" value="1"/>
</dbReference>
<name>A0ABP0J735_9DINO</name>
<dbReference type="InterPro" id="IPR020084">
    <property type="entry name" value="NUDIX_hydrolase_CS"/>
</dbReference>
<dbReference type="Pfam" id="PF18290">
    <property type="entry name" value="Nudix_hydro"/>
    <property type="match status" value="1"/>
</dbReference>
<dbReference type="Gene3D" id="3.90.79.10">
    <property type="entry name" value="Nucleoside Triphosphate Pyrophosphohydrolase"/>
    <property type="match status" value="1"/>
</dbReference>
<dbReference type="Pfam" id="PF02464">
    <property type="entry name" value="CinA"/>
    <property type="match status" value="1"/>
</dbReference>
<dbReference type="Gene3D" id="3.90.950.20">
    <property type="entry name" value="CinA-like"/>
    <property type="match status" value="1"/>
</dbReference>
<dbReference type="Proteomes" id="UP001642484">
    <property type="component" value="Unassembled WGS sequence"/>
</dbReference>
<dbReference type="PROSITE" id="PS00893">
    <property type="entry name" value="NUDIX_BOX"/>
    <property type="match status" value="1"/>
</dbReference>
<dbReference type="Gene3D" id="3.40.630.30">
    <property type="match status" value="1"/>
</dbReference>
<accession>A0ABP0J735</accession>
<dbReference type="InterPro" id="IPR020476">
    <property type="entry name" value="Nudix_hydrolase"/>
</dbReference>
<dbReference type="CDD" id="cd04670">
    <property type="entry name" value="NUDIX_ASFGF2_Nudt6"/>
    <property type="match status" value="1"/>
</dbReference>
<dbReference type="GO" id="GO:0016787">
    <property type="term" value="F:hydrolase activity"/>
    <property type="evidence" value="ECO:0007669"/>
    <property type="project" value="UniProtKB-KW"/>
</dbReference>
<dbReference type="PANTHER" id="PTHR13994:SF13">
    <property type="entry name" value="FI03680P"/>
    <property type="match status" value="1"/>
</dbReference>
<dbReference type="InterPro" id="IPR008136">
    <property type="entry name" value="CinA_C"/>
</dbReference>
<gene>
    <name evidence="1" type="ORF">CCMP2556_LOCUS9910</name>
</gene>